<name>A0A290WVQ4_9BURK</name>
<evidence type="ECO:0000259" key="2">
    <source>
        <dbReference type="PROSITE" id="PS50109"/>
    </source>
</evidence>
<dbReference type="SUPFAM" id="SSF55874">
    <property type="entry name" value="ATPase domain of HSP90 chaperone/DNA topoisomerase II/histidine kinase"/>
    <property type="match status" value="1"/>
</dbReference>
<dbReference type="InterPro" id="IPR005467">
    <property type="entry name" value="His_kinase_dom"/>
</dbReference>
<protein>
    <recommendedName>
        <fullName evidence="2">Histidine kinase domain-containing protein</fullName>
    </recommendedName>
</protein>
<keyword evidence="4" id="KW-1185">Reference proteome</keyword>
<feature type="domain" description="Histidine kinase" evidence="2">
    <location>
        <begin position="315"/>
        <end position="410"/>
    </location>
</feature>
<dbReference type="RefSeq" id="WP_096235014.1">
    <property type="nucleotide sequence ID" value="NZ_CP023422.1"/>
</dbReference>
<dbReference type="SMART" id="SM00387">
    <property type="entry name" value="HATPase_c"/>
    <property type="match status" value="1"/>
</dbReference>
<keyword evidence="1" id="KW-0812">Transmembrane</keyword>
<dbReference type="PANTHER" id="PTHR34220">
    <property type="entry name" value="SENSOR HISTIDINE KINASE YPDA"/>
    <property type="match status" value="1"/>
</dbReference>
<dbReference type="Proteomes" id="UP000218437">
    <property type="component" value="Chromosome"/>
</dbReference>
<dbReference type="Pfam" id="PF02518">
    <property type="entry name" value="HATPase_c"/>
    <property type="match status" value="1"/>
</dbReference>
<evidence type="ECO:0000256" key="1">
    <source>
        <dbReference type="SAM" id="Phobius"/>
    </source>
</evidence>
<dbReference type="KEGG" id="jsv:CNX70_12940"/>
<dbReference type="Pfam" id="PF06580">
    <property type="entry name" value="His_kinase"/>
    <property type="match status" value="1"/>
</dbReference>
<dbReference type="Gene3D" id="3.30.565.10">
    <property type="entry name" value="Histidine kinase-like ATPase, C-terminal domain"/>
    <property type="match status" value="1"/>
</dbReference>
<organism evidence="3 4">
    <name type="scientific">Janthinobacterium svalbardensis</name>
    <dbReference type="NCBI Taxonomy" id="368607"/>
    <lineage>
        <taxon>Bacteria</taxon>
        <taxon>Pseudomonadati</taxon>
        <taxon>Pseudomonadota</taxon>
        <taxon>Betaproteobacteria</taxon>
        <taxon>Burkholderiales</taxon>
        <taxon>Oxalobacteraceae</taxon>
        <taxon>Janthinobacterium</taxon>
    </lineage>
</organism>
<dbReference type="GO" id="GO:0016020">
    <property type="term" value="C:membrane"/>
    <property type="evidence" value="ECO:0007669"/>
    <property type="project" value="InterPro"/>
</dbReference>
<sequence>MLKKYTDWYRSIDEESLRVLQHPELAEQVQGKVRRYVAMKLVKLTPIERQQLHAFLLKYRGAGFYIAAFKLMLLFSAIGVVLHLLLPVRFELLKALVFSNGLGFALAWGLVGVWFNYRSSVRNKFKKLLLIISTCAAGVAAGVLLAGFSESGSMEMAFERLLRVGGMALLVAGLFYMVPLAIVTSWRNRQYEALTLQLQQDAERDRLARELSESQLRLLRAQIEPHFLFNTLGAVQQLAEQGAQGAGRAAALTADLIAFLRASLAEMRSEQVPLQSEFDMVAAYLRVMQARMGSRLRYVLDLPAEFAHATIPSMILLTLAENAIKHGIEPSLRGGEIRLSALRVDGMLRLRVQDTGMGLPASGAGSVPESGLGLENVRSRLLLSDPSASLSLRDGEEGGVIAEIVLPINIVSSLKEPAA</sequence>
<dbReference type="PANTHER" id="PTHR34220:SF9">
    <property type="entry name" value="SIGNAL TRANSDUCTION HISTIDINE KINASE INTERNAL REGION DOMAIN-CONTAINING PROTEIN"/>
    <property type="match status" value="1"/>
</dbReference>
<feature type="transmembrane region" description="Helical" evidence="1">
    <location>
        <begin position="128"/>
        <end position="149"/>
    </location>
</feature>
<dbReference type="InterPro" id="IPR010559">
    <property type="entry name" value="Sig_transdc_His_kin_internal"/>
</dbReference>
<dbReference type="AlphaFoldDB" id="A0A290WVQ4"/>
<feature type="transmembrane region" description="Helical" evidence="1">
    <location>
        <begin position="92"/>
        <end position="116"/>
    </location>
</feature>
<reference evidence="3 4" key="1">
    <citation type="submission" date="2017-09" db="EMBL/GenBank/DDBJ databases">
        <title>Complete genome sequence of Janthinobacterium svalbardensis PAMC 27463.</title>
        <authorList>
            <person name="Cho Y.-J."/>
            <person name="Cho A."/>
            <person name="Kim O.-S."/>
            <person name="Lee J.-I."/>
        </authorList>
    </citation>
    <scope>NUCLEOTIDE SEQUENCE [LARGE SCALE GENOMIC DNA]</scope>
    <source>
        <strain evidence="3 4">PAMC 27463</strain>
    </source>
</reference>
<evidence type="ECO:0000313" key="3">
    <source>
        <dbReference type="EMBL" id="ATD60967.1"/>
    </source>
</evidence>
<evidence type="ECO:0000313" key="4">
    <source>
        <dbReference type="Proteomes" id="UP000218437"/>
    </source>
</evidence>
<feature type="transmembrane region" description="Helical" evidence="1">
    <location>
        <begin position="62"/>
        <end position="86"/>
    </location>
</feature>
<keyword evidence="1" id="KW-1133">Transmembrane helix</keyword>
<keyword evidence="1" id="KW-0472">Membrane</keyword>
<accession>A0A290WVQ4</accession>
<dbReference type="EMBL" id="CP023422">
    <property type="protein sequence ID" value="ATD60967.1"/>
    <property type="molecule type" value="Genomic_DNA"/>
</dbReference>
<dbReference type="InterPro" id="IPR050640">
    <property type="entry name" value="Bact_2-comp_sensor_kinase"/>
</dbReference>
<proteinExistence type="predicted"/>
<feature type="transmembrane region" description="Helical" evidence="1">
    <location>
        <begin position="161"/>
        <end position="183"/>
    </location>
</feature>
<dbReference type="PROSITE" id="PS50109">
    <property type="entry name" value="HIS_KIN"/>
    <property type="match status" value="1"/>
</dbReference>
<dbReference type="GO" id="GO:0000155">
    <property type="term" value="F:phosphorelay sensor kinase activity"/>
    <property type="evidence" value="ECO:0007669"/>
    <property type="project" value="InterPro"/>
</dbReference>
<gene>
    <name evidence="3" type="ORF">CNX70_12940</name>
</gene>
<dbReference type="InterPro" id="IPR003594">
    <property type="entry name" value="HATPase_dom"/>
</dbReference>
<dbReference type="InterPro" id="IPR036890">
    <property type="entry name" value="HATPase_C_sf"/>
</dbReference>